<evidence type="ECO:0000313" key="2">
    <source>
        <dbReference type="EMBL" id="OGX91299.1"/>
    </source>
</evidence>
<dbReference type="AlphaFoldDB" id="A0A1G1TKB5"/>
<gene>
    <name evidence="2" type="ORF">BEN49_20325</name>
</gene>
<name>A0A1G1TKB5_9BACT</name>
<sequence length="85" mass="9087">MTEANQWKASELVSLAGLFTGIVGTLVGAFLGVQVGAQGKDAAEKQTVLADKRATKAEARADNAEQKFMRAFMALPADQQQKFSK</sequence>
<evidence type="ECO:0000256" key="1">
    <source>
        <dbReference type="SAM" id="Phobius"/>
    </source>
</evidence>
<reference evidence="2 3" key="1">
    <citation type="submission" date="2016-08" db="EMBL/GenBank/DDBJ databases">
        <title>Hymenobacter coccineus sp. nov., Hymenobacter lapidarius sp. nov. and Hymenobacter glacialis sp. nov., isolated from Antarctic soil.</title>
        <authorList>
            <person name="Sedlacek I."/>
            <person name="Kralova S."/>
            <person name="Kyrova K."/>
            <person name="Maslanova I."/>
            <person name="Stankova E."/>
            <person name="Vrbovska V."/>
            <person name="Nemec M."/>
            <person name="Bartak M."/>
            <person name="Svec P."/>
            <person name="Busse H.-J."/>
            <person name="Pantucek R."/>
        </authorList>
    </citation>
    <scope>NUCLEOTIDE SEQUENCE [LARGE SCALE GENOMIC DNA]</scope>
    <source>
        <strain evidence="2 3">CCM 8649</strain>
    </source>
</reference>
<accession>A0A1G1TKB5</accession>
<keyword evidence="3" id="KW-1185">Reference proteome</keyword>
<proteinExistence type="predicted"/>
<comment type="caution">
    <text evidence="2">The sequence shown here is derived from an EMBL/GenBank/DDBJ whole genome shotgun (WGS) entry which is preliminary data.</text>
</comment>
<keyword evidence="1" id="KW-1133">Transmembrane helix</keyword>
<dbReference type="EMBL" id="MDZA01000071">
    <property type="protein sequence ID" value="OGX91299.1"/>
    <property type="molecule type" value="Genomic_DNA"/>
</dbReference>
<feature type="transmembrane region" description="Helical" evidence="1">
    <location>
        <begin position="12"/>
        <end position="33"/>
    </location>
</feature>
<keyword evidence="1" id="KW-0472">Membrane</keyword>
<keyword evidence="1" id="KW-0812">Transmembrane</keyword>
<dbReference type="Proteomes" id="UP000177506">
    <property type="component" value="Unassembled WGS sequence"/>
</dbReference>
<organism evidence="2 3">
    <name type="scientific">Hymenobacter coccineus</name>
    <dbReference type="NCBI Taxonomy" id="1908235"/>
    <lineage>
        <taxon>Bacteria</taxon>
        <taxon>Pseudomonadati</taxon>
        <taxon>Bacteroidota</taxon>
        <taxon>Cytophagia</taxon>
        <taxon>Cytophagales</taxon>
        <taxon>Hymenobacteraceae</taxon>
        <taxon>Hymenobacter</taxon>
    </lineage>
</organism>
<evidence type="ECO:0000313" key="3">
    <source>
        <dbReference type="Proteomes" id="UP000177506"/>
    </source>
</evidence>
<protein>
    <submittedName>
        <fullName evidence="2">Uncharacterized protein</fullName>
    </submittedName>
</protein>